<evidence type="ECO:0000256" key="1">
    <source>
        <dbReference type="ARBA" id="ARBA00001968"/>
    </source>
</evidence>
<reference evidence="9" key="1">
    <citation type="submission" date="2022-03" db="EMBL/GenBank/DDBJ databases">
        <authorList>
            <person name="Sayadi A."/>
        </authorList>
    </citation>
    <scope>NUCLEOTIDE SEQUENCE</scope>
</reference>
<protein>
    <recommendedName>
        <fullName evidence="8">DDE Tnp4 domain-containing protein</fullName>
    </recommendedName>
</protein>
<dbReference type="AlphaFoldDB" id="A0A9P0PP03"/>
<dbReference type="GO" id="GO:0016787">
    <property type="term" value="F:hydrolase activity"/>
    <property type="evidence" value="ECO:0007669"/>
    <property type="project" value="UniProtKB-KW"/>
</dbReference>
<comment type="caution">
    <text evidence="9">The sequence shown here is derived from an EMBL/GenBank/DDBJ whole genome shotgun (WGS) entry which is preliminary data.</text>
</comment>
<keyword evidence="4" id="KW-0540">Nuclease</keyword>
<evidence type="ECO:0000256" key="5">
    <source>
        <dbReference type="ARBA" id="ARBA00022723"/>
    </source>
</evidence>
<comment type="cofactor">
    <cofactor evidence="1">
        <name>a divalent metal cation</name>
        <dbReference type="ChEBI" id="CHEBI:60240"/>
    </cofactor>
</comment>
<keyword evidence="6" id="KW-0378">Hydrolase</keyword>
<dbReference type="EMBL" id="CAKOFQ010007165">
    <property type="protein sequence ID" value="CAH1993164.1"/>
    <property type="molecule type" value="Genomic_DNA"/>
</dbReference>
<evidence type="ECO:0000256" key="7">
    <source>
        <dbReference type="ARBA" id="ARBA00023242"/>
    </source>
</evidence>
<evidence type="ECO:0000313" key="10">
    <source>
        <dbReference type="Proteomes" id="UP001152888"/>
    </source>
</evidence>
<evidence type="ECO:0000256" key="4">
    <source>
        <dbReference type="ARBA" id="ARBA00022722"/>
    </source>
</evidence>
<dbReference type="GO" id="GO:0046872">
    <property type="term" value="F:metal ion binding"/>
    <property type="evidence" value="ECO:0007669"/>
    <property type="project" value="UniProtKB-KW"/>
</dbReference>
<evidence type="ECO:0000256" key="3">
    <source>
        <dbReference type="ARBA" id="ARBA00006958"/>
    </source>
</evidence>
<sequence>MPKEKESLYTRKYRVAWESDVELKGWIGPVLADETKSLCKICKCTLAAHKKDLLLHGKSKKHQEAEKRSLAGPSRVPVAAKPALTFFAVIATSNAVFFPDSAEKWERIARMFQEKWHFPHCLGAMDGKHIDIVPPGNNGSFYFNYKGRHSMVLLAIVDATYRFLLVDFGTNGRISDGGVLSNTTFHERLLSNNLNMPDPSNVSDNFKQIPYVFVADDAFPLATNINKPFRQAQLDSASKEIFNYRLSRARHVVENAFGILASRFRIFHTQINLEPKNISKVVMATCVLHNFLMQQQPTTYVHPNNTYQENYDGEVICTGLDTSESNMIALERQNQGNWNSTAKQLRDKFSSYFMHEANRKRDVDSVAPTEDSACVVVEGKENTFHTVSKNPEECNMAGTCGPLTHSSWENVSVSNDSGHDIDNVVCTDFDDIFVQGEIAFTLESGKNDSVVQGHKLTGDNDSLKVCITGSVTD</sequence>
<organism evidence="9 10">
    <name type="scientific">Acanthoscelides obtectus</name>
    <name type="common">Bean weevil</name>
    <name type="synonym">Bruchus obtectus</name>
    <dbReference type="NCBI Taxonomy" id="200917"/>
    <lineage>
        <taxon>Eukaryota</taxon>
        <taxon>Metazoa</taxon>
        <taxon>Ecdysozoa</taxon>
        <taxon>Arthropoda</taxon>
        <taxon>Hexapoda</taxon>
        <taxon>Insecta</taxon>
        <taxon>Pterygota</taxon>
        <taxon>Neoptera</taxon>
        <taxon>Endopterygota</taxon>
        <taxon>Coleoptera</taxon>
        <taxon>Polyphaga</taxon>
        <taxon>Cucujiformia</taxon>
        <taxon>Chrysomeloidea</taxon>
        <taxon>Chrysomelidae</taxon>
        <taxon>Bruchinae</taxon>
        <taxon>Bruchini</taxon>
        <taxon>Acanthoscelides</taxon>
    </lineage>
</organism>
<evidence type="ECO:0000313" key="9">
    <source>
        <dbReference type="EMBL" id="CAH1993164.1"/>
    </source>
</evidence>
<dbReference type="OrthoDB" id="8193319at2759"/>
<dbReference type="GO" id="GO:0004518">
    <property type="term" value="F:nuclease activity"/>
    <property type="evidence" value="ECO:0007669"/>
    <property type="project" value="UniProtKB-KW"/>
</dbReference>
<feature type="domain" description="DDE Tnp4" evidence="8">
    <location>
        <begin position="125"/>
        <end position="290"/>
    </location>
</feature>
<gene>
    <name evidence="9" type="ORF">ACAOBT_LOCUS21347</name>
</gene>
<comment type="similarity">
    <text evidence="3">Belongs to the HARBI1 family.</text>
</comment>
<dbReference type="InterPro" id="IPR045249">
    <property type="entry name" value="HARBI1-like"/>
</dbReference>
<accession>A0A9P0PP03</accession>
<dbReference type="GO" id="GO:0005634">
    <property type="term" value="C:nucleus"/>
    <property type="evidence" value="ECO:0007669"/>
    <property type="project" value="UniProtKB-SubCell"/>
</dbReference>
<evidence type="ECO:0000256" key="2">
    <source>
        <dbReference type="ARBA" id="ARBA00004123"/>
    </source>
</evidence>
<keyword evidence="5" id="KW-0479">Metal-binding</keyword>
<dbReference type="Proteomes" id="UP001152888">
    <property type="component" value="Unassembled WGS sequence"/>
</dbReference>
<dbReference type="Pfam" id="PF13359">
    <property type="entry name" value="DDE_Tnp_4"/>
    <property type="match status" value="1"/>
</dbReference>
<evidence type="ECO:0000259" key="8">
    <source>
        <dbReference type="Pfam" id="PF13359"/>
    </source>
</evidence>
<proteinExistence type="inferred from homology"/>
<keyword evidence="10" id="KW-1185">Reference proteome</keyword>
<name>A0A9P0PP03_ACAOB</name>
<dbReference type="PANTHER" id="PTHR22930:SF269">
    <property type="entry name" value="NUCLEASE HARBI1-LIKE PROTEIN"/>
    <property type="match status" value="1"/>
</dbReference>
<dbReference type="InterPro" id="IPR027806">
    <property type="entry name" value="HARBI1_dom"/>
</dbReference>
<keyword evidence="7" id="KW-0539">Nucleus</keyword>
<dbReference type="PANTHER" id="PTHR22930">
    <property type="match status" value="1"/>
</dbReference>
<comment type="subcellular location">
    <subcellularLocation>
        <location evidence="2">Nucleus</location>
    </subcellularLocation>
</comment>
<evidence type="ECO:0000256" key="6">
    <source>
        <dbReference type="ARBA" id="ARBA00022801"/>
    </source>
</evidence>